<name>A0A0A9BD45_ARUDO</name>
<proteinExistence type="predicted"/>
<accession>A0A0A9BD45</accession>
<evidence type="ECO:0000313" key="2">
    <source>
        <dbReference type="EMBL" id="JAD61266.1"/>
    </source>
</evidence>
<feature type="compositionally biased region" description="Basic residues" evidence="1">
    <location>
        <begin position="45"/>
        <end position="55"/>
    </location>
</feature>
<feature type="compositionally biased region" description="Polar residues" evidence="1">
    <location>
        <begin position="64"/>
        <end position="78"/>
    </location>
</feature>
<evidence type="ECO:0000256" key="1">
    <source>
        <dbReference type="SAM" id="MobiDB-lite"/>
    </source>
</evidence>
<feature type="region of interest" description="Disordered" evidence="1">
    <location>
        <begin position="1"/>
        <end position="78"/>
    </location>
</feature>
<dbReference type="EMBL" id="GBRH01236629">
    <property type="protein sequence ID" value="JAD61266.1"/>
    <property type="molecule type" value="Transcribed_RNA"/>
</dbReference>
<reference evidence="2" key="1">
    <citation type="submission" date="2014-09" db="EMBL/GenBank/DDBJ databases">
        <authorList>
            <person name="Magalhaes I.L.F."/>
            <person name="Oliveira U."/>
            <person name="Santos F.R."/>
            <person name="Vidigal T.H.D.A."/>
            <person name="Brescovit A.D."/>
            <person name="Santos A.J."/>
        </authorList>
    </citation>
    <scope>NUCLEOTIDE SEQUENCE</scope>
    <source>
        <tissue evidence="2">Shoot tissue taken approximately 20 cm above the soil surface</tissue>
    </source>
</reference>
<protein>
    <submittedName>
        <fullName evidence="2">Uncharacterized protein</fullName>
    </submittedName>
</protein>
<reference evidence="2" key="2">
    <citation type="journal article" date="2015" name="Data Brief">
        <title>Shoot transcriptome of the giant reed, Arundo donax.</title>
        <authorList>
            <person name="Barrero R.A."/>
            <person name="Guerrero F.D."/>
            <person name="Moolhuijzen P."/>
            <person name="Goolsby J.A."/>
            <person name="Tidwell J."/>
            <person name="Bellgard S.E."/>
            <person name="Bellgard M.I."/>
        </authorList>
    </citation>
    <scope>NUCLEOTIDE SEQUENCE</scope>
    <source>
        <tissue evidence="2">Shoot tissue taken approximately 20 cm above the soil surface</tissue>
    </source>
</reference>
<organism evidence="2">
    <name type="scientific">Arundo donax</name>
    <name type="common">Giant reed</name>
    <name type="synonym">Donax arundinaceus</name>
    <dbReference type="NCBI Taxonomy" id="35708"/>
    <lineage>
        <taxon>Eukaryota</taxon>
        <taxon>Viridiplantae</taxon>
        <taxon>Streptophyta</taxon>
        <taxon>Embryophyta</taxon>
        <taxon>Tracheophyta</taxon>
        <taxon>Spermatophyta</taxon>
        <taxon>Magnoliopsida</taxon>
        <taxon>Liliopsida</taxon>
        <taxon>Poales</taxon>
        <taxon>Poaceae</taxon>
        <taxon>PACMAD clade</taxon>
        <taxon>Arundinoideae</taxon>
        <taxon>Arundineae</taxon>
        <taxon>Arundo</taxon>
    </lineage>
</organism>
<sequence>MRFVGRKQASKQPKTSTRKQQEHQNPASPEQLESAGEFALDHQLHRNSRSVRTRGKPSPANAPAQRTNSTFQAESNSQ</sequence>
<dbReference type="AlphaFoldDB" id="A0A0A9BD45"/>